<name>A0A0P7ABX8_9HYPO</name>
<dbReference type="AlphaFoldDB" id="A0A0P7ABX8"/>
<protein>
    <recommendedName>
        <fullName evidence="3">Zinc finger PHD-type domain-containing protein</fullName>
    </recommendedName>
</protein>
<proteinExistence type="predicted"/>
<dbReference type="STRING" id="78410.A0A0P7ABX8"/>
<keyword evidence="2" id="KW-1185">Reference proteome</keyword>
<gene>
    <name evidence="1" type="ORF">AK830_g11865</name>
</gene>
<dbReference type="EMBL" id="LKCW01000309">
    <property type="protein sequence ID" value="KPM34706.1"/>
    <property type="molecule type" value="Genomic_DNA"/>
</dbReference>
<evidence type="ECO:0000313" key="2">
    <source>
        <dbReference type="Proteomes" id="UP000050424"/>
    </source>
</evidence>
<accession>A0A0P7ABX8</accession>
<dbReference type="Proteomes" id="UP000050424">
    <property type="component" value="Unassembled WGS sequence"/>
</dbReference>
<evidence type="ECO:0008006" key="3">
    <source>
        <dbReference type="Google" id="ProtNLM"/>
    </source>
</evidence>
<dbReference type="InterPro" id="IPR013083">
    <property type="entry name" value="Znf_RING/FYVE/PHD"/>
</dbReference>
<dbReference type="OrthoDB" id="5068804at2759"/>
<dbReference type="Gene3D" id="3.30.40.10">
    <property type="entry name" value="Zinc/RING finger domain, C3HC4 (zinc finger)"/>
    <property type="match status" value="1"/>
</dbReference>
<sequence>MASSEVSVECALNALQNSGFYSEDDPEVGKRASEPFEDIDKEAGLQFYERNFLSDNRISDVLESSFGQCKLVAYRTFTPDPTRIFQFRRGGEEAGCILVALLWPPESEVIYYSNSLKHKLFAVDSDNGLLRVPKAAANQAGCGEGISIPLKKGGLTIQDGRTLKMALEQKSALNHRRDGTKAEGQRKREVQAVHRVCESCCIRRGPDNHKFMIAYDKCEDWFHRDCIGMDKFTGENLGQTYIYPACSDDTSGYVTR</sequence>
<dbReference type="SUPFAM" id="SSF57903">
    <property type="entry name" value="FYVE/PHD zinc finger"/>
    <property type="match status" value="1"/>
</dbReference>
<dbReference type="InterPro" id="IPR011011">
    <property type="entry name" value="Znf_FYVE_PHD"/>
</dbReference>
<organism evidence="1 2">
    <name type="scientific">Neonectria ditissima</name>
    <dbReference type="NCBI Taxonomy" id="78410"/>
    <lineage>
        <taxon>Eukaryota</taxon>
        <taxon>Fungi</taxon>
        <taxon>Dikarya</taxon>
        <taxon>Ascomycota</taxon>
        <taxon>Pezizomycotina</taxon>
        <taxon>Sordariomycetes</taxon>
        <taxon>Hypocreomycetidae</taxon>
        <taxon>Hypocreales</taxon>
        <taxon>Nectriaceae</taxon>
        <taxon>Neonectria</taxon>
    </lineage>
</organism>
<evidence type="ECO:0000313" key="1">
    <source>
        <dbReference type="EMBL" id="KPM34706.1"/>
    </source>
</evidence>
<reference evidence="1 2" key="1">
    <citation type="submission" date="2015-09" db="EMBL/GenBank/DDBJ databases">
        <title>Draft genome of a European isolate of the apple canker pathogen Neonectria ditissima.</title>
        <authorList>
            <person name="Gomez-Cortecero A."/>
            <person name="Harrison R.J."/>
            <person name="Armitage A.D."/>
        </authorList>
    </citation>
    <scope>NUCLEOTIDE SEQUENCE [LARGE SCALE GENOMIC DNA]</scope>
    <source>
        <strain evidence="1 2">R09/05</strain>
    </source>
</reference>
<comment type="caution">
    <text evidence="1">The sequence shown here is derived from an EMBL/GenBank/DDBJ whole genome shotgun (WGS) entry which is preliminary data.</text>
</comment>